<reference evidence="2 3" key="1">
    <citation type="submission" date="2021-03" db="EMBL/GenBank/DDBJ databases">
        <title>Sequencing the genomes of 1000 actinobacteria strains.</title>
        <authorList>
            <person name="Klenk H.-P."/>
        </authorList>
    </citation>
    <scope>NUCLEOTIDE SEQUENCE [LARGE SCALE GENOMIC DNA]</scope>
    <source>
        <strain evidence="2 3">DSM 45516</strain>
    </source>
</reference>
<feature type="chain" id="PRO_5047053590" evidence="1">
    <location>
        <begin position="36"/>
        <end position="162"/>
    </location>
</feature>
<evidence type="ECO:0000256" key="1">
    <source>
        <dbReference type="SAM" id="SignalP"/>
    </source>
</evidence>
<evidence type="ECO:0000313" key="3">
    <source>
        <dbReference type="Proteomes" id="UP001519325"/>
    </source>
</evidence>
<keyword evidence="1" id="KW-0732">Signal</keyword>
<accession>A0ABS4QS26</accession>
<gene>
    <name evidence="2" type="ORF">BJ987_007401</name>
</gene>
<dbReference type="RefSeq" id="WP_209897617.1">
    <property type="nucleotide sequence ID" value="NZ_JAGGMR010000001.1"/>
</dbReference>
<feature type="signal peptide" evidence="1">
    <location>
        <begin position="1"/>
        <end position="35"/>
    </location>
</feature>
<sequence>MTLNRKQLQQFSARAGVIGAVAVAGMAGFAGPSAALPTDPAARFTPTLTRVGGPECAAIITAEVVPQPKSGEFGVRPKITQVGEFCSRYKVAVRWKNLDTGRENGQQHPVDEHGVIQHTVDGVIIGFGMGPGAGRVEARIVTLNDRDQELQQISGTATFTLG</sequence>
<organism evidence="2 3">
    <name type="scientific">Nocardia goodfellowii</name>
    <dbReference type="NCBI Taxonomy" id="882446"/>
    <lineage>
        <taxon>Bacteria</taxon>
        <taxon>Bacillati</taxon>
        <taxon>Actinomycetota</taxon>
        <taxon>Actinomycetes</taxon>
        <taxon>Mycobacteriales</taxon>
        <taxon>Nocardiaceae</taxon>
        <taxon>Nocardia</taxon>
    </lineage>
</organism>
<dbReference type="Proteomes" id="UP001519325">
    <property type="component" value="Unassembled WGS sequence"/>
</dbReference>
<dbReference type="EMBL" id="JAGGMR010000001">
    <property type="protein sequence ID" value="MBP2194500.1"/>
    <property type="molecule type" value="Genomic_DNA"/>
</dbReference>
<name>A0ABS4QS26_9NOCA</name>
<comment type="caution">
    <text evidence="2">The sequence shown here is derived from an EMBL/GenBank/DDBJ whole genome shotgun (WGS) entry which is preliminary data.</text>
</comment>
<evidence type="ECO:0000313" key="2">
    <source>
        <dbReference type="EMBL" id="MBP2194500.1"/>
    </source>
</evidence>
<proteinExistence type="predicted"/>
<keyword evidence="3" id="KW-1185">Reference proteome</keyword>
<protein>
    <submittedName>
        <fullName evidence="2">Uncharacterized protein</fullName>
    </submittedName>
</protein>